<gene>
    <name evidence="1" type="ORF">I6I07_06825</name>
</gene>
<name>A0A7T4E5N8_9BURK</name>
<dbReference type="SUPFAM" id="SSF55874">
    <property type="entry name" value="ATPase domain of HSP90 chaperone/DNA topoisomerase II/histidine kinase"/>
    <property type="match status" value="1"/>
</dbReference>
<evidence type="ECO:0000313" key="2">
    <source>
        <dbReference type="Proteomes" id="UP000595231"/>
    </source>
</evidence>
<organism evidence="1 2">
    <name type="scientific">Achromobacter deleyi</name>
    <dbReference type="NCBI Taxonomy" id="1353891"/>
    <lineage>
        <taxon>Bacteria</taxon>
        <taxon>Pseudomonadati</taxon>
        <taxon>Pseudomonadota</taxon>
        <taxon>Betaproteobacteria</taxon>
        <taxon>Burkholderiales</taxon>
        <taxon>Alcaligenaceae</taxon>
        <taxon>Achromobacter</taxon>
    </lineage>
</organism>
<evidence type="ECO:0000313" key="1">
    <source>
        <dbReference type="EMBL" id="QQB36319.1"/>
    </source>
</evidence>
<reference evidence="1 2" key="1">
    <citation type="submission" date="2020-12" db="EMBL/GenBank/DDBJ databases">
        <title>FDA dAtabase for Regulatory Grade micrObial Sequences (FDA-ARGOS): Supporting development and validation of Infectious Disease Dx tests.</title>
        <authorList>
            <person name="Sproer C."/>
            <person name="Gronow S."/>
            <person name="Severitt S."/>
            <person name="Schroder I."/>
            <person name="Tallon L."/>
            <person name="Sadzewicz L."/>
            <person name="Zhao X."/>
            <person name="Boylan J."/>
            <person name="Ott S."/>
            <person name="Bowen H."/>
            <person name="Vavikolanu K."/>
            <person name="Mehta A."/>
            <person name="Aluvathingal J."/>
            <person name="Nadendla S."/>
            <person name="Lowell S."/>
            <person name="Myers T."/>
            <person name="Yan Y."/>
            <person name="Sichtig H."/>
        </authorList>
    </citation>
    <scope>NUCLEOTIDE SEQUENCE [LARGE SCALE GENOMIC DNA]</scope>
    <source>
        <strain evidence="1 2">FDAARGOS_1050</strain>
    </source>
</reference>
<accession>A0A7T4E5N8</accession>
<evidence type="ECO:0008006" key="3">
    <source>
        <dbReference type="Google" id="ProtNLM"/>
    </source>
</evidence>
<dbReference type="EMBL" id="CP065997">
    <property type="protein sequence ID" value="QQB36319.1"/>
    <property type="molecule type" value="Genomic_DNA"/>
</dbReference>
<dbReference type="AlphaFoldDB" id="A0A7T4E5N8"/>
<dbReference type="RefSeq" id="WP_198486099.1">
    <property type="nucleotide sequence ID" value="NZ_CP065997.1"/>
</dbReference>
<dbReference type="InterPro" id="IPR036890">
    <property type="entry name" value="HATPase_C_sf"/>
</dbReference>
<sequence length="242" mass="27420">MIESFEPAALRAISAERLEYLSTLVEELFANTHDHARVDENGLAYPLGNMRGIFMRTFEYRARKTESGDDSGPLGRYFAWSSTQKKTHRPSAEENLRRFEKMRPRRESTTAPLVGTRLLEVTVYDTGPGLARRWAAQHAPSVDLQNISIEKEAEYVKACFEMHATTKQSRGYGQGLSSSLEALKALGAFLSLRTGRLFLHQDFSKPNTTKFAPEPWHSRRTELPLIPGTSYTIAIPLSRERE</sequence>
<proteinExistence type="predicted"/>
<dbReference type="Proteomes" id="UP000595231">
    <property type="component" value="Chromosome"/>
</dbReference>
<protein>
    <recommendedName>
        <fullName evidence="3">Histidine kinase/HSP90-like ATPase domain-containing protein</fullName>
    </recommendedName>
</protein>